<proteinExistence type="predicted"/>
<dbReference type="InParanoid" id="H1XXH0"/>
<organism evidence="6 7">
    <name type="scientific">Caldithrix abyssi DSM 13497</name>
    <dbReference type="NCBI Taxonomy" id="880073"/>
    <lineage>
        <taxon>Bacteria</taxon>
        <taxon>Pseudomonadati</taxon>
        <taxon>Calditrichota</taxon>
        <taxon>Calditrichia</taxon>
        <taxon>Calditrichales</taxon>
        <taxon>Calditrichaceae</taxon>
        <taxon>Caldithrix</taxon>
    </lineage>
</organism>
<dbReference type="SUPFAM" id="SSF55874">
    <property type="entry name" value="ATPase domain of HSP90 chaperone/DNA topoisomerase II/histidine kinase"/>
    <property type="match status" value="1"/>
</dbReference>
<dbReference type="Pfam" id="PF02518">
    <property type="entry name" value="HATPase_c"/>
    <property type="match status" value="1"/>
</dbReference>
<evidence type="ECO:0000313" key="7">
    <source>
        <dbReference type="Proteomes" id="UP000004671"/>
    </source>
</evidence>
<sequence>MKEMMKRKLFEQFKKYHFEWKHLAVLFMVLIFFQLLVSYINKVSLHHLIDQTENWYKLDSAEKIANLTSTSIELLMETNPTKKTYSAEERRELIQAFNIIFSQQILQRNIQEVCLLGEIEGQYYAIDNGQSLFDFFYLDNPRLLQTEHVHDEAIGLYKELEENIRRKEQILSLEEGQVYKVFVPLVPRGEYFGALFMRIKPDFGFITTQITSNYDETALIFSALILFGLLAMFYISAYTVRERDEAQQLLFKERERYIKEHIAHQKEALFTKRIYHTHHKAEKIMGFIKEDLRNLNPNNFEDIRHRISQYANFISRVIYDMKWYDPPLQTIRSPIFKTDLNGVIRFIVDAIFQRTSSQSEAVQFTLKLDDRLPLVNINEFVVWEIIEPLIQNAIDHSKVETIHVEIQSHYDAQNQLGSIRISDNGKGIREDLLGKEADGIQRLFLENISTKEEGRRTGYGCYLSYQIALRCGWKISAENSSAGGASFIIFIPFGKISRKAPGTHEKNEGTQHAI</sequence>
<keyword evidence="3" id="KW-0812">Transmembrane</keyword>
<feature type="coiled-coil region" evidence="2">
    <location>
        <begin position="150"/>
        <end position="177"/>
    </location>
</feature>
<evidence type="ECO:0000256" key="3">
    <source>
        <dbReference type="SAM" id="Phobius"/>
    </source>
</evidence>
<dbReference type="PaxDb" id="880073-Calab_3495"/>
<keyword evidence="2" id="KW-0175">Coiled coil</keyword>
<dbReference type="Gene3D" id="3.30.565.10">
    <property type="entry name" value="Histidine kinase-like ATPase, C-terminal domain"/>
    <property type="match status" value="1"/>
</dbReference>
<reference evidence="5 8" key="2">
    <citation type="submission" date="2016-11" db="EMBL/GenBank/DDBJ databases">
        <title>Genomic analysis of Caldithrix abyssi and proposal of a novel bacterial phylum Caldithrichaeota.</title>
        <authorList>
            <person name="Kublanov I."/>
            <person name="Sigalova O."/>
            <person name="Gavrilov S."/>
            <person name="Lebedinsky A."/>
            <person name="Ivanova N."/>
            <person name="Daum C."/>
            <person name="Reddy T."/>
            <person name="Klenk H.P."/>
            <person name="Goker M."/>
            <person name="Reva O."/>
            <person name="Miroshnichenko M."/>
            <person name="Kyprides N."/>
            <person name="Woyke T."/>
            <person name="Gelfand M."/>
        </authorList>
    </citation>
    <scope>NUCLEOTIDE SEQUENCE [LARGE SCALE GENOMIC DNA]</scope>
    <source>
        <strain evidence="5 8">LF13</strain>
    </source>
</reference>
<dbReference type="InterPro" id="IPR005467">
    <property type="entry name" value="His_kinase_dom"/>
</dbReference>
<keyword evidence="7" id="KW-1185">Reference proteome</keyword>
<keyword evidence="6" id="KW-0808">Transferase</keyword>
<dbReference type="eggNOG" id="COG2205">
    <property type="taxonomic scope" value="Bacteria"/>
</dbReference>
<dbReference type="HOGENOM" id="CLU_529643_0_0_0"/>
<keyword evidence="1" id="KW-0597">Phosphoprotein</keyword>
<dbReference type="STRING" id="880073.Cabys_2427"/>
<dbReference type="PROSITE" id="PS50109">
    <property type="entry name" value="HIS_KIN"/>
    <property type="match status" value="1"/>
</dbReference>
<dbReference type="KEGG" id="caby:Cabys_2427"/>
<protein>
    <submittedName>
        <fullName evidence="5 6">Signal transduction histidine kinase</fullName>
    </submittedName>
</protein>
<dbReference type="AlphaFoldDB" id="H1XXH0"/>
<evidence type="ECO:0000313" key="5">
    <source>
        <dbReference type="EMBL" id="APF19176.1"/>
    </source>
</evidence>
<dbReference type="EMBL" id="CM001402">
    <property type="protein sequence ID" value="EHO43094.1"/>
    <property type="molecule type" value="Genomic_DNA"/>
</dbReference>
<feature type="domain" description="Histidine kinase" evidence="4">
    <location>
        <begin position="276"/>
        <end position="495"/>
    </location>
</feature>
<accession>H1XXH0</accession>
<dbReference type="Proteomes" id="UP000183868">
    <property type="component" value="Chromosome"/>
</dbReference>
<dbReference type="PANTHER" id="PTHR43547">
    <property type="entry name" value="TWO-COMPONENT HISTIDINE KINASE"/>
    <property type="match status" value="1"/>
</dbReference>
<feature type="transmembrane region" description="Helical" evidence="3">
    <location>
        <begin position="218"/>
        <end position="240"/>
    </location>
</feature>
<keyword evidence="3" id="KW-0472">Membrane</keyword>
<dbReference type="Proteomes" id="UP000004671">
    <property type="component" value="Chromosome"/>
</dbReference>
<dbReference type="InterPro" id="IPR036890">
    <property type="entry name" value="HATPase_C_sf"/>
</dbReference>
<name>H1XXH0_CALAY</name>
<gene>
    <name evidence="5" type="ORF">Cabys_2427</name>
    <name evidence="6" type="ORF">Calab_3495</name>
</gene>
<dbReference type="InterPro" id="IPR003594">
    <property type="entry name" value="HATPase_dom"/>
</dbReference>
<dbReference type="EMBL" id="CP018099">
    <property type="protein sequence ID" value="APF19176.1"/>
    <property type="molecule type" value="Genomic_DNA"/>
</dbReference>
<dbReference type="GO" id="GO:0000155">
    <property type="term" value="F:phosphorelay sensor kinase activity"/>
    <property type="evidence" value="ECO:0007669"/>
    <property type="project" value="TreeGrafter"/>
</dbReference>
<keyword evidence="6" id="KW-0418">Kinase</keyword>
<evidence type="ECO:0000313" key="8">
    <source>
        <dbReference type="Proteomes" id="UP000183868"/>
    </source>
</evidence>
<reference evidence="6 7" key="1">
    <citation type="submission" date="2011-09" db="EMBL/GenBank/DDBJ databases">
        <title>The permanent draft genome of Caldithrix abyssi DSM 13497.</title>
        <authorList>
            <consortium name="US DOE Joint Genome Institute (JGI-PGF)"/>
            <person name="Lucas S."/>
            <person name="Han J."/>
            <person name="Lapidus A."/>
            <person name="Bruce D."/>
            <person name="Goodwin L."/>
            <person name="Pitluck S."/>
            <person name="Peters L."/>
            <person name="Kyrpides N."/>
            <person name="Mavromatis K."/>
            <person name="Ivanova N."/>
            <person name="Mikhailova N."/>
            <person name="Chertkov O."/>
            <person name="Detter J.C."/>
            <person name="Tapia R."/>
            <person name="Han C."/>
            <person name="Land M."/>
            <person name="Hauser L."/>
            <person name="Markowitz V."/>
            <person name="Cheng J.-F."/>
            <person name="Hugenholtz P."/>
            <person name="Woyke T."/>
            <person name="Wu D."/>
            <person name="Spring S."/>
            <person name="Brambilla E."/>
            <person name="Klenk H.-P."/>
            <person name="Eisen J.A."/>
        </authorList>
    </citation>
    <scope>NUCLEOTIDE SEQUENCE [LARGE SCALE GENOMIC DNA]</scope>
    <source>
        <strain evidence="6 7">DSM 13497</strain>
    </source>
</reference>
<evidence type="ECO:0000313" key="6">
    <source>
        <dbReference type="EMBL" id="EHO43094.1"/>
    </source>
</evidence>
<evidence type="ECO:0000259" key="4">
    <source>
        <dbReference type="PROSITE" id="PS50109"/>
    </source>
</evidence>
<evidence type="ECO:0000256" key="2">
    <source>
        <dbReference type="SAM" id="Coils"/>
    </source>
</evidence>
<dbReference type="PANTHER" id="PTHR43547:SF2">
    <property type="entry name" value="HYBRID SIGNAL TRANSDUCTION HISTIDINE KINASE C"/>
    <property type="match status" value="1"/>
</dbReference>
<keyword evidence="3" id="KW-1133">Transmembrane helix</keyword>
<dbReference type="SMART" id="SM00387">
    <property type="entry name" value="HATPase_c"/>
    <property type="match status" value="1"/>
</dbReference>
<evidence type="ECO:0000256" key="1">
    <source>
        <dbReference type="ARBA" id="ARBA00022553"/>
    </source>
</evidence>